<evidence type="ECO:0000313" key="4">
    <source>
        <dbReference type="Proteomes" id="UP000249819"/>
    </source>
</evidence>
<dbReference type="SMART" id="SM00530">
    <property type="entry name" value="HTH_XRE"/>
    <property type="match status" value="1"/>
</dbReference>
<dbReference type="AlphaFoldDB" id="A0A327VJY5"/>
<proteinExistence type="predicted"/>
<keyword evidence="4" id="KW-1185">Reference proteome</keyword>
<dbReference type="SUPFAM" id="SSF47413">
    <property type="entry name" value="lambda repressor-like DNA-binding domains"/>
    <property type="match status" value="1"/>
</dbReference>
<feature type="compositionally biased region" description="Basic and acidic residues" evidence="1">
    <location>
        <begin position="90"/>
        <end position="108"/>
    </location>
</feature>
<dbReference type="Proteomes" id="UP000249819">
    <property type="component" value="Unassembled WGS sequence"/>
</dbReference>
<feature type="compositionally biased region" description="Polar residues" evidence="1">
    <location>
        <begin position="109"/>
        <end position="123"/>
    </location>
</feature>
<name>A0A327VJY5_9BACT</name>
<dbReference type="PROSITE" id="PS50943">
    <property type="entry name" value="HTH_CROC1"/>
    <property type="match status" value="1"/>
</dbReference>
<gene>
    <name evidence="3" type="ORF">CLV59_11066</name>
</gene>
<dbReference type="OrthoDB" id="1034290at2"/>
<accession>A0A327VJY5</accession>
<comment type="caution">
    <text evidence="3">The sequence shown here is derived from an EMBL/GenBank/DDBJ whole genome shotgun (WGS) entry which is preliminary data.</text>
</comment>
<dbReference type="GO" id="GO:0003677">
    <property type="term" value="F:DNA binding"/>
    <property type="evidence" value="ECO:0007669"/>
    <property type="project" value="InterPro"/>
</dbReference>
<evidence type="ECO:0000313" key="3">
    <source>
        <dbReference type="EMBL" id="RAJ75020.1"/>
    </source>
</evidence>
<dbReference type="Pfam" id="PF01381">
    <property type="entry name" value="HTH_3"/>
    <property type="match status" value="1"/>
</dbReference>
<feature type="region of interest" description="Disordered" evidence="1">
    <location>
        <begin position="90"/>
        <end position="123"/>
    </location>
</feature>
<sequence length="123" mass="14290">MINHEERLYHFLCNLDKKMREQNLLQKHVAFEAEVADAYINKILYAIRKPGFDLIWSIADALKIKPGELMDPVPSPEELLDFKQALTDKKLGSKERRNKKIDAGEQHQRNTSQSQPEEGFNIN</sequence>
<dbReference type="InterPro" id="IPR010982">
    <property type="entry name" value="Lambda_DNA-bd_dom_sf"/>
</dbReference>
<reference evidence="3 4" key="1">
    <citation type="submission" date="2018-06" db="EMBL/GenBank/DDBJ databases">
        <title>Genomic Encyclopedia of Archaeal and Bacterial Type Strains, Phase II (KMG-II): from individual species to whole genera.</title>
        <authorList>
            <person name="Goeker M."/>
        </authorList>
    </citation>
    <scope>NUCLEOTIDE SEQUENCE [LARGE SCALE GENOMIC DNA]</scope>
    <source>
        <strain evidence="3 4">DSM 29821</strain>
    </source>
</reference>
<dbReference type="EMBL" id="QLMA01000010">
    <property type="protein sequence ID" value="RAJ75020.1"/>
    <property type="molecule type" value="Genomic_DNA"/>
</dbReference>
<evidence type="ECO:0000259" key="2">
    <source>
        <dbReference type="PROSITE" id="PS50943"/>
    </source>
</evidence>
<evidence type="ECO:0000256" key="1">
    <source>
        <dbReference type="SAM" id="MobiDB-lite"/>
    </source>
</evidence>
<protein>
    <submittedName>
        <fullName evidence="3">Helix-turn-helix protein</fullName>
    </submittedName>
</protein>
<dbReference type="InterPro" id="IPR001387">
    <property type="entry name" value="Cro/C1-type_HTH"/>
</dbReference>
<dbReference type="RefSeq" id="WP_111594927.1">
    <property type="nucleotide sequence ID" value="NZ_QLMA01000010.1"/>
</dbReference>
<dbReference type="Gene3D" id="1.10.260.40">
    <property type="entry name" value="lambda repressor-like DNA-binding domains"/>
    <property type="match status" value="1"/>
</dbReference>
<organism evidence="3 4">
    <name type="scientific">Chitinophaga dinghuensis</name>
    <dbReference type="NCBI Taxonomy" id="1539050"/>
    <lineage>
        <taxon>Bacteria</taxon>
        <taxon>Pseudomonadati</taxon>
        <taxon>Bacteroidota</taxon>
        <taxon>Chitinophagia</taxon>
        <taxon>Chitinophagales</taxon>
        <taxon>Chitinophagaceae</taxon>
        <taxon>Chitinophaga</taxon>
    </lineage>
</organism>
<feature type="domain" description="HTH cro/C1-type" evidence="2">
    <location>
        <begin position="15"/>
        <end position="69"/>
    </location>
</feature>